<evidence type="ECO:0000313" key="1">
    <source>
        <dbReference type="EMBL" id="MBP2374385.1"/>
    </source>
</evidence>
<evidence type="ECO:0008006" key="3">
    <source>
        <dbReference type="Google" id="ProtNLM"/>
    </source>
</evidence>
<name>A0ABS4WDU2_9MICC</name>
<protein>
    <recommendedName>
        <fullName evidence="3">HhH-GPD domain-containing protein</fullName>
    </recommendedName>
</protein>
<dbReference type="InterPro" id="IPR046275">
    <property type="entry name" value="DUF6308"/>
</dbReference>
<dbReference type="Proteomes" id="UP000766570">
    <property type="component" value="Unassembled WGS sequence"/>
</dbReference>
<dbReference type="RefSeq" id="WP_209907414.1">
    <property type="nucleotide sequence ID" value="NZ_BAAAMI010000006.1"/>
</dbReference>
<gene>
    <name evidence="1" type="ORF">JOF46_002297</name>
</gene>
<accession>A0ABS4WDU2</accession>
<keyword evidence="2" id="KW-1185">Reference proteome</keyword>
<reference evidence="1 2" key="1">
    <citation type="submission" date="2021-03" db="EMBL/GenBank/DDBJ databases">
        <title>Sequencing the genomes of 1000 actinobacteria strains.</title>
        <authorList>
            <person name="Klenk H.-P."/>
        </authorList>
    </citation>
    <scope>NUCLEOTIDE SEQUENCE [LARGE SCALE GENOMIC DNA]</scope>
    <source>
        <strain evidence="1 2">DSM 15454</strain>
    </source>
</reference>
<dbReference type="Pfam" id="PF19827">
    <property type="entry name" value="DUF6308"/>
    <property type="match status" value="1"/>
</dbReference>
<evidence type="ECO:0000313" key="2">
    <source>
        <dbReference type="Proteomes" id="UP000766570"/>
    </source>
</evidence>
<comment type="caution">
    <text evidence="1">The sequence shown here is derived from an EMBL/GenBank/DDBJ whole genome shotgun (WGS) entry which is preliminary data.</text>
</comment>
<organism evidence="1 2">
    <name type="scientific">Paeniglutamicibacter psychrophenolicus</name>
    <dbReference type="NCBI Taxonomy" id="257454"/>
    <lineage>
        <taxon>Bacteria</taxon>
        <taxon>Bacillati</taxon>
        <taxon>Actinomycetota</taxon>
        <taxon>Actinomycetes</taxon>
        <taxon>Micrococcales</taxon>
        <taxon>Micrococcaceae</taxon>
        <taxon>Paeniglutamicibacter</taxon>
    </lineage>
</organism>
<dbReference type="EMBL" id="JAGIOE010000001">
    <property type="protein sequence ID" value="MBP2374385.1"/>
    <property type="molecule type" value="Genomic_DNA"/>
</dbReference>
<sequence length="232" mass="25277">MPNEAMQKITETQALEYLKRYFGDGTGQGGFLGLNFETFGGGGSGDPFAITAEDLLAVSMLSVHVPAKAALGILGEDAARISELLRRLDPDLKFEELGQDGFDDLLGPQGPAQELWDLLRRNGSERWGIGATTASKIMARKRPHLIPIYDSVVAKASRLTSSKDHWTVWYQALAPLALPSASGSAEKTLTQRLGDLREKSGLADKSLLRILDVVIWMHDPKSGSRRSSNNRS</sequence>
<proteinExistence type="predicted"/>